<evidence type="ECO:0000313" key="2">
    <source>
        <dbReference type="Proteomes" id="UP001055072"/>
    </source>
</evidence>
<reference evidence="1" key="1">
    <citation type="journal article" date="2021" name="Environ. Microbiol.">
        <title>Gene family expansions and transcriptome signatures uncover fungal adaptations to wood decay.</title>
        <authorList>
            <person name="Hage H."/>
            <person name="Miyauchi S."/>
            <person name="Viragh M."/>
            <person name="Drula E."/>
            <person name="Min B."/>
            <person name="Chaduli D."/>
            <person name="Navarro D."/>
            <person name="Favel A."/>
            <person name="Norest M."/>
            <person name="Lesage-Meessen L."/>
            <person name="Balint B."/>
            <person name="Merenyi Z."/>
            <person name="de Eugenio L."/>
            <person name="Morin E."/>
            <person name="Martinez A.T."/>
            <person name="Baldrian P."/>
            <person name="Stursova M."/>
            <person name="Martinez M.J."/>
            <person name="Novotny C."/>
            <person name="Magnuson J.K."/>
            <person name="Spatafora J.W."/>
            <person name="Maurice S."/>
            <person name="Pangilinan J."/>
            <person name="Andreopoulos W."/>
            <person name="LaButti K."/>
            <person name="Hundley H."/>
            <person name="Na H."/>
            <person name="Kuo A."/>
            <person name="Barry K."/>
            <person name="Lipzen A."/>
            <person name="Henrissat B."/>
            <person name="Riley R."/>
            <person name="Ahrendt S."/>
            <person name="Nagy L.G."/>
            <person name="Grigoriev I.V."/>
            <person name="Martin F."/>
            <person name="Rosso M.N."/>
        </authorList>
    </citation>
    <scope>NUCLEOTIDE SEQUENCE</scope>
    <source>
        <strain evidence="1">CBS 384.51</strain>
    </source>
</reference>
<comment type="caution">
    <text evidence="1">The sequence shown here is derived from an EMBL/GenBank/DDBJ whole genome shotgun (WGS) entry which is preliminary data.</text>
</comment>
<dbReference type="EMBL" id="MU274902">
    <property type="protein sequence ID" value="KAI0093010.1"/>
    <property type="molecule type" value="Genomic_DNA"/>
</dbReference>
<gene>
    <name evidence="1" type="ORF">BDY19DRAFT_1045335</name>
</gene>
<organism evidence="1 2">
    <name type="scientific">Irpex rosettiformis</name>
    <dbReference type="NCBI Taxonomy" id="378272"/>
    <lineage>
        <taxon>Eukaryota</taxon>
        <taxon>Fungi</taxon>
        <taxon>Dikarya</taxon>
        <taxon>Basidiomycota</taxon>
        <taxon>Agaricomycotina</taxon>
        <taxon>Agaricomycetes</taxon>
        <taxon>Polyporales</taxon>
        <taxon>Irpicaceae</taxon>
        <taxon>Irpex</taxon>
    </lineage>
</organism>
<dbReference type="Proteomes" id="UP001055072">
    <property type="component" value="Unassembled WGS sequence"/>
</dbReference>
<evidence type="ECO:0000313" key="1">
    <source>
        <dbReference type="EMBL" id="KAI0093010.1"/>
    </source>
</evidence>
<accession>A0ACB8UH64</accession>
<protein>
    <submittedName>
        <fullName evidence="1">Uncharacterized protein</fullName>
    </submittedName>
</protein>
<name>A0ACB8UH64_9APHY</name>
<keyword evidence="2" id="KW-1185">Reference proteome</keyword>
<proteinExistence type="predicted"/>
<sequence length="698" mass="80440">MSRRSARIKRLREDEPTVQPSVAEEINSDGSRDDDHVSDTDSIAPESDDEPAARPKKAASKGVTRAPRRRAGKLREMLDMPLDVILEICSHLHPKDVLNLSRTSKDLRKFLMNRSSKSFWLAALSNLPNLPPCPGDLSEPAYVNLMFSIHCHGCLKKNCQDVYWVQRMRLCDACIKNEEVLGLPFGEDQTIKMIQPRKLSNFVPVIRHLYKSHKHPRFYGPAVNEFVASLKDTPVDKRDEFLRSREELIELREESAPELARYLRESRYSRAGELEKQRIARRDEIVERLKQAGYEEDVNYLFRQASRDKRRSFIMMPEVRKTQALTPKIWNNIKEQILGFMDGVREIRLAAIRKSMVFKRLDVLSRLVGELSEDFRPRQLYSLEVAFSIPRVIAILDPYVEKFDAEELKHTLEETIPTYIADREKQGREGLRSFIKKEFDLNESTDPFSLAAVVWLHCRGCNLVLTHFQASQHCCPSQRSFRLQASEDMNEEYCSILTTWNYGRSQAVWAPQYSHYYSYGIDSAVRIIEKCGLDPKTATVHDMDVADVKFVCLGHPYYAPIMGWRAAIHHSYPNYHSIRRATETELTAMKPLEIAREKELVEGRKTLAKYRCGRCNAVREVTKDAVDKHLREVHDVTKPDEDDCLDLVLHVPAPVQTYFFLPGKTEEFGLSTLVKSSLESGVGMYFDYLEAEETTPVS</sequence>